<dbReference type="EMBL" id="CP014671">
    <property type="protein sequence ID" value="ANX02877.1"/>
    <property type="molecule type" value="Genomic_DNA"/>
</dbReference>
<dbReference type="RefSeq" id="WP_068802391.1">
    <property type="nucleotide sequence ID" value="NZ_CP014671.1"/>
</dbReference>
<dbReference type="InterPro" id="IPR044855">
    <property type="entry name" value="CoA-Trfase_III_dom3_sf"/>
</dbReference>
<dbReference type="InParanoid" id="A0A1B1YQ64"/>
<keyword evidence="1 2" id="KW-0808">Transferase</keyword>
<dbReference type="GO" id="GO:0008410">
    <property type="term" value="F:CoA-transferase activity"/>
    <property type="evidence" value="ECO:0007669"/>
    <property type="project" value="TreeGrafter"/>
</dbReference>
<evidence type="ECO:0000313" key="3">
    <source>
        <dbReference type="Proteomes" id="UP000092952"/>
    </source>
</evidence>
<dbReference type="PANTHER" id="PTHR48207:SF3">
    <property type="entry name" value="SUCCINATE--HYDROXYMETHYLGLUTARATE COA-TRANSFERASE"/>
    <property type="match status" value="1"/>
</dbReference>
<sequence>MSPGALAGLRVLDLSQVLAGPFCTQMLADHGAEVIKIEPPEGDPARRFAPFRADDTERAFGGYFQSINRGKKSVVLDLKDPAGRAAFLKLVASADVLVENYRAGVMERLGLGFEALARINPRLVYGAIRGFGDPRSGESPYNDWPAFDVVAQAMGGIMGITGPSANQPLKVGPGVGDTVPALMLAFGILAAVRHAERSGQGQFLDISMIDGVLALCERLVHQYSYAGEVAGPEGNGHPLLCPFGLFRAADGWVAIGCPTDKFWVELAAAIGRPELATDPGWATNAARLARRGEVTTLIEGFTSQRSKAELKALFGGRVPFGPVQNAAEIFADPHFAARDMLVQVEQPGSATPVTIAGVPVHLSATPGAVRGRAPRLGEHTAEVLAGLGADRHS</sequence>
<dbReference type="KEGG" id="gbi:PG2T_00810"/>
<dbReference type="InterPro" id="IPR003673">
    <property type="entry name" value="CoA-Trfase_fam_III"/>
</dbReference>
<dbReference type="OrthoDB" id="9058532at2"/>
<name>A0A1B1YQ64_9GAMM</name>
<protein>
    <submittedName>
        <fullName evidence="2">Formyl-CoA transferase</fullName>
    </submittedName>
</protein>
<proteinExistence type="predicted"/>
<accession>A0A1B1YQ64</accession>
<gene>
    <name evidence="2" type="ORF">PG2T_00810</name>
</gene>
<dbReference type="PANTHER" id="PTHR48207">
    <property type="entry name" value="SUCCINATE--HYDROXYMETHYLGLUTARATE COA-TRANSFERASE"/>
    <property type="match status" value="1"/>
</dbReference>
<dbReference type="Proteomes" id="UP000092952">
    <property type="component" value="Chromosome"/>
</dbReference>
<keyword evidence="3" id="KW-1185">Reference proteome</keyword>
<reference evidence="3" key="1">
    <citation type="submission" date="2016-03" db="EMBL/GenBank/DDBJ databases">
        <title>Complete genome sequence of Solimmundus cernigliae, representing a novel lineage of polycyclic aromatic hydrocarbon degraders within the Gammaproteobacteria.</title>
        <authorList>
            <person name="Singleton D.R."/>
            <person name="Dickey A.N."/>
            <person name="Scholl E.H."/>
            <person name="Wright F.A."/>
            <person name="Aitken M.D."/>
        </authorList>
    </citation>
    <scope>NUCLEOTIDE SEQUENCE [LARGE SCALE GENOMIC DNA]</scope>
    <source>
        <strain evidence="3">TR3.2</strain>
    </source>
</reference>
<organism evidence="2 3">
    <name type="scientific">Immundisolibacter cernigliae</name>
    <dbReference type="NCBI Taxonomy" id="1810504"/>
    <lineage>
        <taxon>Bacteria</taxon>
        <taxon>Pseudomonadati</taxon>
        <taxon>Pseudomonadota</taxon>
        <taxon>Gammaproteobacteria</taxon>
        <taxon>Immundisolibacterales</taxon>
        <taxon>Immundisolibacteraceae</taxon>
        <taxon>Immundisolibacter</taxon>
    </lineage>
</organism>
<dbReference type="InterPro" id="IPR050483">
    <property type="entry name" value="CoA-transferase_III_domain"/>
</dbReference>
<dbReference type="Pfam" id="PF02515">
    <property type="entry name" value="CoA_transf_3"/>
    <property type="match status" value="1"/>
</dbReference>
<evidence type="ECO:0000313" key="2">
    <source>
        <dbReference type="EMBL" id="ANX02877.1"/>
    </source>
</evidence>
<dbReference type="Gene3D" id="3.30.1540.10">
    <property type="entry name" value="formyl-coa transferase, domain 3"/>
    <property type="match status" value="1"/>
</dbReference>
<dbReference type="SUPFAM" id="SSF89796">
    <property type="entry name" value="CoA-transferase family III (CaiB/BaiF)"/>
    <property type="match status" value="1"/>
</dbReference>
<dbReference type="InterPro" id="IPR023606">
    <property type="entry name" value="CoA-Trfase_III_dom_1_sf"/>
</dbReference>
<dbReference type="AlphaFoldDB" id="A0A1B1YQ64"/>
<dbReference type="Gene3D" id="3.40.50.10540">
    <property type="entry name" value="Crotonobetainyl-coa:carnitine coa-transferase, domain 1"/>
    <property type="match status" value="1"/>
</dbReference>
<evidence type="ECO:0000256" key="1">
    <source>
        <dbReference type="ARBA" id="ARBA00022679"/>
    </source>
</evidence>
<dbReference type="STRING" id="1810504.PG2T_00810"/>